<dbReference type="GO" id="GO:0003700">
    <property type="term" value="F:DNA-binding transcription factor activity"/>
    <property type="evidence" value="ECO:0007669"/>
    <property type="project" value="InterPro"/>
</dbReference>
<feature type="domain" description="HTH araC/xylS-type" evidence="4">
    <location>
        <begin position="188"/>
        <end position="286"/>
    </location>
</feature>
<reference evidence="5 6" key="1">
    <citation type="submission" date="2019-09" db="EMBL/GenBank/DDBJ databases">
        <authorList>
            <person name="Cao W.R."/>
        </authorList>
    </citation>
    <scope>NUCLEOTIDE SEQUENCE [LARGE SCALE GENOMIC DNA]</scope>
    <source>
        <strain evidence="6">a4</strain>
    </source>
</reference>
<dbReference type="PROSITE" id="PS01124">
    <property type="entry name" value="HTH_ARAC_FAMILY_2"/>
    <property type="match status" value="1"/>
</dbReference>
<protein>
    <submittedName>
        <fullName evidence="5">AraC family transcriptional regulator</fullName>
    </submittedName>
</protein>
<keyword evidence="3" id="KW-0804">Transcription</keyword>
<evidence type="ECO:0000256" key="2">
    <source>
        <dbReference type="ARBA" id="ARBA00023125"/>
    </source>
</evidence>
<dbReference type="GO" id="GO:0043565">
    <property type="term" value="F:sequence-specific DNA binding"/>
    <property type="evidence" value="ECO:0007669"/>
    <property type="project" value="InterPro"/>
</dbReference>
<dbReference type="SUPFAM" id="SSF46689">
    <property type="entry name" value="Homeodomain-like"/>
    <property type="match status" value="1"/>
</dbReference>
<dbReference type="RefSeq" id="WP_150900149.1">
    <property type="nucleotide sequence ID" value="NZ_WAAU01000015.1"/>
</dbReference>
<keyword evidence="6" id="KW-1185">Reference proteome</keyword>
<comment type="caution">
    <text evidence="5">The sequence shown here is derived from an EMBL/GenBank/DDBJ whole genome shotgun (WGS) entry which is preliminary data.</text>
</comment>
<dbReference type="EMBL" id="WAAU01000015">
    <property type="protein sequence ID" value="KAB1156458.1"/>
    <property type="molecule type" value="Genomic_DNA"/>
</dbReference>
<evidence type="ECO:0000259" key="4">
    <source>
        <dbReference type="PROSITE" id="PS01124"/>
    </source>
</evidence>
<keyword evidence="1" id="KW-0805">Transcription regulation</keyword>
<sequence length="287" mass="34267">MIRTINNIAELYDFVGLKRIPCHEHFDILTHQDTYPDVHKMVSAHRRNFCSIIYLENQQDGEMHINQDVHSNLKDVLFFQSSQHIFSFVRGNEMKGFILFFKPEFLLPQIKDVVDEYSFFNSFQNNIYHLDRNEKEEIEELFKLIKKEKENQELSKYLLLALLEKSKLIQQKHQAIEKNISSEIQLVNSFKRLVRNHFIQEKSVSFYAQKLNLTANYLNDRIKKYTGKTAKEHITNRILLEAKNMLLYTDMDVAEISFILQFNEPSYFGKFFKKHTQTTPKLFRVNQ</sequence>
<dbReference type="PANTHER" id="PTHR43280:SF32">
    <property type="entry name" value="TRANSCRIPTIONAL REGULATORY PROTEIN"/>
    <property type="match status" value="1"/>
</dbReference>
<name>A0A7J5AGC0_9FLAO</name>
<dbReference type="Pfam" id="PF12833">
    <property type="entry name" value="HTH_18"/>
    <property type="match status" value="1"/>
</dbReference>
<proteinExistence type="predicted"/>
<evidence type="ECO:0000256" key="3">
    <source>
        <dbReference type="ARBA" id="ARBA00023163"/>
    </source>
</evidence>
<evidence type="ECO:0000313" key="5">
    <source>
        <dbReference type="EMBL" id="KAB1156458.1"/>
    </source>
</evidence>
<accession>A0A7J5AGC0</accession>
<dbReference type="OrthoDB" id="1096411at2"/>
<dbReference type="AlphaFoldDB" id="A0A7J5AGC0"/>
<evidence type="ECO:0000256" key="1">
    <source>
        <dbReference type="ARBA" id="ARBA00023015"/>
    </source>
</evidence>
<dbReference type="InterPro" id="IPR009057">
    <property type="entry name" value="Homeodomain-like_sf"/>
</dbReference>
<evidence type="ECO:0000313" key="6">
    <source>
        <dbReference type="Proteomes" id="UP000467305"/>
    </source>
</evidence>
<dbReference type="SMART" id="SM00342">
    <property type="entry name" value="HTH_ARAC"/>
    <property type="match status" value="1"/>
</dbReference>
<keyword evidence="2" id="KW-0238">DNA-binding</keyword>
<dbReference type="InterPro" id="IPR018060">
    <property type="entry name" value="HTH_AraC"/>
</dbReference>
<dbReference type="Gene3D" id="1.10.10.60">
    <property type="entry name" value="Homeodomain-like"/>
    <property type="match status" value="1"/>
</dbReference>
<organism evidence="5 6">
    <name type="scientific">Tenacibaculum aiptasiae</name>
    <dbReference type="NCBI Taxonomy" id="426481"/>
    <lineage>
        <taxon>Bacteria</taxon>
        <taxon>Pseudomonadati</taxon>
        <taxon>Bacteroidota</taxon>
        <taxon>Flavobacteriia</taxon>
        <taxon>Flavobacteriales</taxon>
        <taxon>Flavobacteriaceae</taxon>
        <taxon>Tenacibaculum</taxon>
    </lineage>
</organism>
<dbReference type="PANTHER" id="PTHR43280">
    <property type="entry name" value="ARAC-FAMILY TRANSCRIPTIONAL REGULATOR"/>
    <property type="match status" value="1"/>
</dbReference>
<dbReference type="Proteomes" id="UP000467305">
    <property type="component" value="Unassembled WGS sequence"/>
</dbReference>
<gene>
    <name evidence="5" type="ORF">F7018_11145</name>
</gene>